<proteinExistence type="predicted"/>
<accession>A0ABD1IHZ3</accession>
<evidence type="ECO:0000313" key="1">
    <source>
        <dbReference type="EMBL" id="KAL1567384.1"/>
    </source>
</evidence>
<evidence type="ECO:0008006" key="3">
    <source>
        <dbReference type="Google" id="ProtNLM"/>
    </source>
</evidence>
<name>A0ABD1IHZ3_SALDI</name>
<keyword evidence="2" id="KW-1185">Reference proteome</keyword>
<sequence length="71" mass="7786">MASLLLLLSEVIRHESLDTLVLAPPPPVLSSDATLPSSSTKKVAGEARCKSYNEVHFQQDLPRVCLDLTWP</sequence>
<reference evidence="1 2" key="1">
    <citation type="submission" date="2024-06" db="EMBL/GenBank/DDBJ databases">
        <title>A chromosome level genome sequence of Diviner's sage (Salvia divinorum).</title>
        <authorList>
            <person name="Ford S.A."/>
            <person name="Ro D.-K."/>
            <person name="Ness R.W."/>
            <person name="Phillips M.A."/>
        </authorList>
    </citation>
    <scope>NUCLEOTIDE SEQUENCE [LARGE SCALE GENOMIC DNA]</scope>
    <source>
        <strain evidence="1">SAF-2024a</strain>
        <tissue evidence="1">Leaf</tissue>
    </source>
</reference>
<evidence type="ECO:0000313" key="2">
    <source>
        <dbReference type="Proteomes" id="UP001567538"/>
    </source>
</evidence>
<comment type="caution">
    <text evidence="1">The sequence shown here is derived from an EMBL/GenBank/DDBJ whole genome shotgun (WGS) entry which is preliminary data.</text>
</comment>
<protein>
    <recommendedName>
        <fullName evidence="3">Secreted protein</fullName>
    </recommendedName>
</protein>
<organism evidence="1 2">
    <name type="scientific">Salvia divinorum</name>
    <name type="common">Maria pastora</name>
    <name type="synonym">Diviner's sage</name>
    <dbReference type="NCBI Taxonomy" id="28513"/>
    <lineage>
        <taxon>Eukaryota</taxon>
        <taxon>Viridiplantae</taxon>
        <taxon>Streptophyta</taxon>
        <taxon>Embryophyta</taxon>
        <taxon>Tracheophyta</taxon>
        <taxon>Spermatophyta</taxon>
        <taxon>Magnoliopsida</taxon>
        <taxon>eudicotyledons</taxon>
        <taxon>Gunneridae</taxon>
        <taxon>Pentapetalae</taxon>
        <taxon>asterids</taxon>
        <taxon>lamiids</taxon>
        <taxon>Lamiales</taxon>
        <taxon>Lamiaceae</taxon>
        <taxon>Nepetoideae</taxon>
        <taxon>Mentheae</taxon>
        <taxon>Salviinae</taxon>
        <taxon>Salvia</taxon>
        <taxon>Salvia subgen. Calosphace</taxon>
    </lineage>
</organism>
<dbReference type="EMBL" id="JBEAFC010000002">
    <property type="protein sequence ID" value="KAL1567384.1"/>
    <property type="molecule type" value="Genomic_DNA"/>
</dbReference>
<gene>
    <name evidence="1" type="ORF">AAHA92_02869</name>
</gene>
<dbReference type="Proteomes" id="UP001567538">
    <property type="component" value="Unassembled WGS sequence"/>
</dbReference>
<dbReference type="AlphaFoldDB" id="A0ABD1IHZ3"/>